<keyword evidence="3" id="KW-1185">Reference proteome</keyword>
<gene>
    <name evidence="2" type="ORF">K0U00_49665</name>
</gene>
<dbReference type="Pfam" id="PF00455">
    <property type="entry name" value="DeoRC"/>
    <property type="match status" value="1"/>
</dbReference>
<comment type="caution">
    <text evidence="2">The sequence shown here is derived from an EMBL/GenBank/DDBJ whole genome shotgun (WGS) entry which is preliminary data.</text>
</comment>
<dbReference type="InterPro" id="IPR037171">
    <property type="entry name" value="NagB/RpiA_transferase-like"/>
</dbReference>
<evidence type="ECO:0000313" key="2">
    <source>
        <dbReference type="EMBL" id="MBW7462146.1"/>
    </source>
</evidence>
<feature type="non-terminal residue" evidence="2">
    <location>
        <position position="1"/>
    </location>
</feature>
<protein>
    <submittedName>
        <fullName evidence="2">DeoR/GlpR transcriptional regulator</fullName>
    </submittedName>
</protein>
<dbReference type="Proteomes" id="UP001519887">
    <property type="component" value="Unassembled WGS sequence"/>
</dbReference>
<reference evidence="2 3" key="1">
    <citation type="submission" date="2021-07" db="EMBL/GenBank/DDBJ databases">
        <title>Paenibacillus radiodurans sp. nov., isolated from the southeastern edge of Tengger Desert.</title>
        <authorList>
            <person name="Zhang G."/>
        </authorList>
    </citation>
    <scope>NUCLEOTIDE SEQUENCE [LARGE SCALE GENOMIC DNA]</scope>
    <source>
        <strain evidence="2 3">CCM 7311</strain>
    </source>
</reference>
<organism evidence="2 3">
    <name type="scientific">Paenibacillus sepulcri</name>
    <dbReference type="NCBI Taxonomy" id="359917"/>
    <lineage>
        <taxon>Bacteria</taxon>
        <taxon>Bacillati</taxon>
        <taxon>Bacillota</taxon>
        <taxon>Bacilli</taxon>
        <taxon>Bacillales</taxon>
        <taxon>Paenibacillaceae</taxon>
        <taxon>Paenibacillus</taxon>
    </lineage>
</organism>
<sequence>IKRMFIEASRRVICVADHSKFDKGALFTFATLTEVERIITDDGLDSSIMGKYQALQVNIEQADRSGNE</sequence>
<proteinExistence type="predicted"/>
<dbReference type="EMBL" id="JAHZIK010003626">
    <property type="protein sequence ID" value="MBW7462146.1"/>
    <property type="molecule type" value="Genomic_DNA"/>
</dbReference>
<evidence type="ECO:0000313" key="3">
    <source>
        <dbReference type="Proteomes" id="UP001519887"/>
    </source>
</evidence>
<dbReference type="InterPro" id="IPR014036">
    <property type="entry name" value="DeoR-like_C"/>
</dbReference>
<feature type="domain" description="DeoR-like transcriptional repressor C-terminal sensor" evidence="1">
    <location>
        <begin position="1"/>
        <end position="41"/>
    </location>
</feature>
<name>A0ABS7CMG1_9BACL</name>
<dbReference type="SUPFAM" id="SSF100950">
    <property type="entry name" value="NagB/RpiA/CoA transferase-like"/>
    <property type="match status" value="1"/>
</dbReference>
<accession>A0ABS7CMG1</accession>
<evidence type="ECO:0000259" key="1">
    <source>
        <dbReference type="Pfam" id="PF00455"/>
    </source>
</evidence>